<evidence type="ECO:0000256" key="1">
    <source>
        <dbReference type="SAM" id="MobiDB-lite"/>
    </source>
</evidence>
<reference evidence="2 3" key="1">
    <citation type="submission" date="2024-02" db="EMBL/GenBank/DDBJ databases">
        <title>de novo genome assembly of Solanum bulbocastanum strain 11H21.</title>
        <authorList>
            <person name="Hosaka A.J."/>
        </authorList>
    </citation>
    <scope>NUCLEOTIDE SEQUENCE [LARGE SCALE GENOMIC DNA]</scope>
    <source>
        <tissue evidence="2">Young leaves</tissue>
    </source>
</reference>
<dbReference type="Proteomes" id="UP001371456">
    <property type="component" value="Unassembled WGS sequence"/>
</dbReference>
<keyword evidence="3" id="KW-1185">Reference proteome</keyword>
<evidence type="ECO:0000313" key="3">
    <source>
        <dbReference type="Proteomes" id="UP001371456"/>
    </source>
</evidence>
<gene>
    <name evidence="2" type="ORF">RDI58_012371</name>
</gene>
<feature type="region of interest" description="Disordered" evidence="1">
    <location>
        <begin position="47"/>
        <end position="68"/>
    </location>
</feature>
<evidence type="ECO:0000313" key="2">
    <source>
        <dbReference type="EMBL" id="KAK6788573.1"/>
    </source>
</evidence>
<accession>A0AAN8TPP6</accession>
<name>A0AAN8TPP6_SOLBU</name>
<dbReference type="AlphaFoldDB" id="A0AAN8TPP6"/>
<proteinExistence type="predicted"/>
<protein>
    <submittedName>
        <fullName evidence="2">Uncharacterized protein</fullName>
    </submittedName>
</protein>
<dbReference type="PROSITE" id="PS51257">
    <property type="entry name" value="PROKAR_LIPOPROTEIN"/>
    <property type="match status" value="1"/>
</dbReference>
<dbReference type="EMBL" id="JBANQN010000005">
    <property type="protein sequence ID" value="KAK6788573.1"/>
    <property type="molecule type" value="Genomic_DNA"/>
</dbReference>
<comment type="caution">
    <text evidence="2">The sequence shown here is derived from an EMBL/GenBank/DDBJ whole genome shotgun (WGS) entry which is preliminary data.</text>
</comment>
<organism evidence="2 3">
    <name type="scientific">Solanum bulbocastanum</name>
    <name type="common">Wild potato</name>
    <dbReference type="NCBI Taxonomy" id="147425"/>
    <lineage>
        <taxon>Eukaryota</taxon>
        <taxon>Viridiplantae</taxon>
        <taxon>Streptophyta</taxon>
        <taxon>Embryophyta</taxon>
        <taxon>Tracheophyta</taxon>
        <taxon>Spermatophyta</taxon>
        <taxon>Magnoliopsida</taxon>
        <taxon>eudicotyledons</taxon>
        <taxon>Gunneridae</taxon>
        <taxon>Pentapetalae</taxon>
        <taxon>asterids</taxon>
        <taxon>lamiids</taxon>
        <taxon>Solanales</taxon>
        <taxon>Solanaceae</taxon>
        <taxon>Solanoideae</taxon>
        <taxon>Solaneae</taxon>
        <taxon>Solanum</taxon>
    </lineage>
</organism>
<sequence length="100" mass="11232">MKATAETQLSQCTNTINYNCSGSSSCQSFHQGENSLPMVAECLSKFTSSKEPQHHTEAKASPHKGTPHPIFSSKIYKLILRLYARKVSDYYQSERMENKG</sequence>
<feature type="compositionally biased region" description="Basic and acidic residues" evidence="1">
    <location>
        <begin position="51"/>
        <end position="60"/>
    </location>
</feature>